<dbReference type="Proteomes" id="UP001597413">
    <property type="component" value="Unassembled WGS sequence"/>
</dbReference>
<keyword evidence="1" id="KW-1133">Transmembrane helix</keyword>
<feature type="transmembrane region" description="Helical" evidence="1">
    <location>
        <begin position="51"/>
        <end position="72"/>
    </location>
</feature>
<organism evidence="2 3">
    <name type="scientific">Rhodobacter lacus</name>
    <dbReference type="NCBI Taxonomy" id="1641972"/>
    <lineage>
        <taxon>Bacteria</taxon>
        <taxon>Pseudomonadati</taxon>
        <taxon>Pseudomonadota</taxon>
        <taxon>Alphaproteobacteria</taxon>
        <taxon>Rhodobacterales</taxon>
        <taxon>Rhodobacter group</taxon>
        <taxon>Rhodobacter</taxon>
    </lineage>
</organism>
<feature type="non-terminal residue" evidence="2">
    <location>
        <position position="1"/>
    </location>
</feature>
<evidence type="ECO:0000313" key="2">
    <source>
        <dbReference type="EMBL" id="MFD2175916.1"/>
    </source>
</evidence>
<comment type="caution">
    <text evidence="2">The sequence shown here is derived from an EMBL/GenBank/DDBJ whole genome shotgun (WGS) entry which is preliminary data.</text>
</comment>
<dbReference type="EMBL" id="JBHUIX010000023">
    <property type="protein sequence ID" value="MFD2175916.1"/>
    <property type="molecule type" value="Genomic_DNA"/>
</dbReference>
<protein>
    <submittedName>
        <fullName evidence="2">Uncharacterized protein</fullName>
    </submittedName>
</protein>
<evidence type="ECO:0000256" key="1">
    <source>
        <dbReference type="SAM" id="Phobius"/>
    </source>
</evidence>
<sequence>GGSVMADFVEYRAAEATTPNGRRGGRRSILPLLRRLKSLADRIENCWIGDVLGALSILAFVILIPLFLPIIVELCR</sequence>
<keyword evidence="1" id="KW-0812">Transmembrane</keyword>
<name>A0ABW5AEH6_9RHOB</name>
<accession>A0ABW5AEH6</accession>
<dbReference type="RefSeq" id="WP_377393655.1">
    <property type="nucleotide sequence ID" value="NZ_JBHUIX010000023.1"/>
</dbReference>
<keyword evidence="1" id="KW-0472">Membrane</keyword>
<keyword evidence="3" id="KW-1185">Reference proteome</keyword>
<gene>
    <name evidence="2" type="ORF">ACFSM0_17615</name>
</gene>
<proteinExistence type="predicted"/>
<evidence type="ECO:0000313" key="3">
    <source>
        <dbReference type="Proteomes" id="UP001597413"/>
    </source>
</evidence>
<reference evidence="3" key="1">
    <citation type="journal article" date="2019" name="Int. J. Syst. Evol. Microbiol.">
        <title>The Global Catalogue of Microorganisms (GCM) 10K type strain sequencing project: providing services to taxonomists for standard genome sequencing and annotation.</title>
        <authorList>
            <consortium name="The Broad Institute Genomics Platform"/>
            <consortium name="The Broad Institute Genome Sequencing Center for Infectious Disease"/>
            <person name="Wu L."/>
            <person name="Ma J."/>
        </authorList>
    </citation>
    <scope>NUCLEOTIDE SEQUENCE [LARGE SCALE GENOMIC DNA]</scope>
    <source>
        <strain evidence="3">CCUG 55131</strain>
    </source>
</reference>